<accession>A0ABS8BGE2</accession>
<protein>
    <submittedName>
        <fullName evidence="1">Uncharacterized protein</fullName>
    </submittedName>
</protein>
<evidence type="ECO:0000313" key="1">
    <source>
        <dbReference type="EMBL" id="MCB5194780.1"/>
    </source>
</evidence>
<reference evidence="1 2" key="1">
    <citation type="submission" date="2021-10" db="EMBL/GenBank/DDBJ databases">
        <authorList>
            <person name="Chen M."/>
        </authorList>
    </citation>
    <scope>NUCLEOTIDE SEQUENCE [LARGE SCALE GENOMIC DNA]</scope>
    <source>
        <strain evidence="1 2">H3-26</strain>
    </source>
</reference>
<dbReference type="RefSeq" id="WP_226762607.1">
    <property type="nucleotide sequence ID" value="NZ_JAJAWG010000001.1"/>
</dbReference>
<proteinExistence type="predicted"/>
<dbReference type="Proteomes" id="UP001198034">
    <property type="component" value="Unassembled WGS sequence"/>
</dbReference>
<evidence type="ECO:0000313" key="2">
    <source>
        <dbReference type="Proteomes" id="UP001198034"/>
    </source>
</evidence>
<gene>
    <name evidence="1" type="ORF">LG219_00565</name>
</gene>
<keyword evidence="2" id="KW-1185">Reference proteome</keyword>
<dbReference type="EMBL" id="JAJAWG010000001">
    <property type="protein sequence ID" value="MCB5194780.1"/>
    <property type="molecule type" value="Genomic_DNA"/>
</dbReference>
<sequence length="75" mass="8698">MFIFLNKMYIALAACREANDKPAADRIFASETDKKRGIYSRSLAREGEPNKKNLREQARSYALLMPRPQQETTYL</sequence>
<name>A0ABS8BGE2_9NEIS</name>
<organism evidence="1 2">
    <name type="scientific">Deefgea salmonis</name>
    <dbReference type="NCBI Taxonomy" id="2875502"/>
    <lineage>
        <taxon>Bacteria</taxon>
        <taxon>Pseudomonadati</taxon>
        <taxon>Pseudomonadota</taxon>
        <taxon>Betaproteobacteria</taxon>
        <taxon>Neisseriales</taxon>
        <taxon>Chitinibacteraceae</taxon>
        <taxon>Deefgea</taxon>
    </lineage>
</organism>
<comment type="caution">
    <text evidence="1">The sequence shown here is derived from an EMBL/GenBank/DDBJ whole genome shotgun (WGS) entry which is preliminary data.</text>
</comment>